<evidence type="ECO:0000259" key="4">
    <source>
        <dbReference type="Pfam" id="PF12584"/>
    </source>
</evidence>
<keyword evidence="3" id="KW-0333">Golgi apparatus</keyword>
<dbReference type="InterPro" id="IPR055505">
    <property type="entry name" value="DUF7077"/>
</dbReference>
<dbReference type="GO" id="GO:0005829">
    <property type="term" value="C:cytosol"/>
    <property type="evidence" value="ECO:0007669"/>
    <property type="project" value="GOC"/>
</dbReference>
<dbReference type="HOGENOM" id="CLU_004654_0_0_1"/>
<dbReference type="InterPro" id="IPR045126">
    <property type="entry name" value="TRAPPC10/Trs130"/>
</dbReference>
<evidence type="ECO:0000259" key="6">
    <source>
        <dbReference type="Pfam" id="PF23274"/>
    </source>
</evidence>
<dbReference type="InterPro" id="IPR056913">
    <property type="entry name" value="TRAPPC10/Trs130_N"/>
</dbReference>
<keyword evidence="2" id="KW-0813">Transport</keyword>
<dbReference type="OrthoDB" id="10256906at2759"/>
<name>M5E5R1_MALS4</name>
<dbReference type="GO" id="GO:0034498">
    <property type="term" value="P:early endosome to Golgi transport"/>
    <property type="evidence" value="ECO:0007669"/>
    <property type="project" value="TreeGrafter"/>
</dbReference>
<organism evidence="7 8">
    <name type="scientific">Malassezia sympodialis (strain ATCC 42132)</name>
    <name type="common">Atopic eczema-associated yeast</name>
    <dbReference type="NCBI Taxonomy" id="1230383"/>
    <lineage>
        <taxon>Eukaryota</taxon>
        <taxon>Fungi</taxon>
        <taxon>Dikarya</taxon>
        <taxon>Basidiomycota</taxon>
        <taxon>Ustilaginomycotina</taxon>
        <taxon>Malasseziomycetes</taxon>
        <taxon>Malasseziales</taxon>
        <taxon>Malasseziaceae</taxon>
        <taxon>Malassezia</taxon>
    </lineage>
</organism>
<dbReference type="Pfam" id="PF23036">
    <property type="entry name" value="TRAPPC10_1st"/>
    <property type="match status" value="2"/>
</dbReference>
<evidence type="ECO:0000313" key="8">
    <source>
        <dbReference type="Proteomes" id="UP000186303"/>
    </source>
</evidence>
<dbReference type="GO" id="GO:1990071">
    <property type="term" value="C:TRAPPII protein complex"/>
    <property type="evidence" value="ECO:0007669"/>
    <property type="project" value="InterPro"/>
</dbReference>
<keyword evidence="8" id="KW-1185">Reference proteome</keyword>
<dbReference type="VEuPathDB" id="FungiDB:MSYG_0704"/>
<dbReference type="PANTHER" id="PTHR13251">
    <property type="entry name" value="EPILEPSY HOLOPROSENCEPHALY CANDIDATE 1/TMEM1"/>
    <property type="match status" value="1"/>
</dbReference>
<feature type="domain" description="TRAPPC10/Trs130 N-terminal" evidence="5">
    <location>
        <begin position="74"/>
        <end position="136"/>
    </location>
</feature>
<gene>
    <name evidence="7" type="ORF">MSYG_0704</name>
</gene>
<dbReference type="Pfam" id="PF12584">
    <property type="entry name" value="TRAPPC10"/>
    <property type="match status" value="1"/>
</dbReference>
<feature type="domain" description="TRAPPC10/Trs130 N-terminal" evidence="5">
    <location>
        <begin position="190"/>
        <end position="365"/>
    </location>
</feature>
<evidence type="ECO:0000256" key="2">
    <source>
        <dbReference type="ARBA" id="ARBA00022448"/>
    </source>
</evidence>
<dbReference type="RefSeq" id="XP_018739356.1">
    <property type="nucleotide sequence ID" value="XM_018885821.1"/>
</dbReference>
<dbReference type="AlphaFoldDB" id="M5E5R1"/>
<dbReference type="InterPro" id="IPR022233">
    <property type="entry name" value="TRAPPC10/Trs130_C"/>
</dbReference>
<dbReference type="PANTHER" id="PTHR13251:SF3">
    <property type="entry name" value="TRAFFICKING PROTEIN PARTICLE COMPLEX SUBUNIT 10"/>
    <property type="match status" value="1"/>
</dbReference>
<comment type="subcellular location">
    <subcellularLocation>
        <location evidence="1">Golgi apparatus</location>
    </subcellularLocation>
</comment>
<dbReference type="STRING" id="1230383.M5E5R1"/>
<dbReference type="Proteomes" id="UP000186303">
    <property type="component" value="Chromosome 1"/>
</dbReference>
<dbReference type="OMA" id="YEIHANP"/>
<dbReference type="KEGG" id="msym:MSY001_0740"/>
<evidence type="ECO:0000259" key="5">
    <source>
        <dbReference type="Pfam" id="PF23036"/>
    </source>
</evidence>
<evidence type="ECO:0000256" key="1">
    <source>
        <dbReference type="ARBA" id="ARBA00004555"/>
    </source>
</evidence>
<evidence type="ECO:0000313" key="7">
    <source>
        <dbReference type="EMBL" id="SHO76366.1"/>
    </source>
</evidence>
<proteinExistence type="predicted"/>
<evidence type="ECO:0000256" key="3">
    <source>
        <dbReference type="ARBA" id="ARBA00023034"/>
    </source>
</evidence>
<protein>
    <submittedName>
        <fullName evidence="7">Uncharacterized protein</fullName>
    </submittedName>
</protein>
<sequence>MASPASATGGTEPVVLITYATHSVPSAATQAEHVVSLLRAHLPLHNLLWRPSAAVQCLRPEARTEGSASVPAIRTLRDMPVQLVPLAAHDASDKRVPLLYRLPPVHLFFVSCDDSDLYRAQVRNEIRQWIAALPHHMPHDYAGLRTTVDGGRDVPAHLVPEYLIVLLPSGAAQVGAPGASAGKMGRFYAMNKGTVLEKLRADFNTSTTEHVLALHRVPASTDDNDPAAWIELLARMKEATLASIGRLVELQDRLSVTYDATSTAPTWSLCTSMLYKEHLVQTLEGLGLVREVLSLYEQIADQLTPAASFPPGGTDEGDDSLLLLGPLRKPYVAQLEQGTMNLFDWHSYLYARTAMLLGTLGQVVAVMEKTPAFIDTVTHMLRPHTHTLPRGFLETWSFSIALDAVEQCQAWLVEAQGEREDELMMRAFHAAKAALLELAVRQMVRIGVWTAHLPNEEPFSFFAPASHTYADGARLSRKEIVEAMASRDVFDSQCRNMLQRTIHAATLSGQTHRLLRAKYLLASLESVRGAYVPALAIYTELAQHPDLPHTLALYGPVHAQRLACLAALEPQSAAWSEGVQAALHCLCRLRCLAPHRATGLDEMALLRALAESDTTVPTTLLGYNGCEFRITHARATRRGDTVHMTVPIVSHLPAALGVDAVHMWVRNYRQDQLQFTCPPMTLHPGANRVELTCATPLHGYFHVQATQIQLPHVRLESLVQGTASLSSLSDAQQLEYMRPRLCLPADGTAARVRLTVPREVRLDERRTVRLHLDSGAQALSDAHVALLTQGETHLVPATEWLCAAGDEPRWTAPAPDLLHIAHVPAHTSWAWDVPLASVARTAQLDVQVTLRYRGESDSQERLWHRALPVPLALPFHIHIQDFFRLETLLSKLSFEALSEAPVRLCAPTIRAAPASPIEASVPASGSPLWLASRKMSTFLVQFTRRAGETRHANPPFELSIAYRTAHDERCALVLETLARVLSTSEQLGWEDGDDLLLQEALCEAPTLDDAAWRRVLQRWCWDPASARARTVLDLVHRLSASMPSEGPDETLEAWPATPPAARAAWEASRAHLAWRTLTLPVDVPIVDVVIALAWDTPPATHVLMGAPVAVSVQVTTSWVWGLASSDAGLVHLQYNVFVDHDTWDVWGAKKGTWALDPSQGMCARTIHATLLPLRTGFLPFPRVRMAPVAPTARPIRCETYVTHASPGLYVVPPPGPNTYWVDLRALDAPDAPAVGAP</sequence>
<feature type="domain" description="DUF7077" evidence="6">
    <location>
        <begin position="751"/>
        <end position="856"/>
    </location>
</feature>
<dbReference type="EMBL" id="LT671821">
    <property type="protein sequence ID" value="SHO76366.1"/>
    <property type="molecule type" value="Genomic_DNA"/>
</dbReference>
<accession>M5E5R1</accession>
<feature type="domain" description="TRAPPC10/Trs130 C-terminal" evidence="4">
    <location>
        <begin position="1080"/>
        <end position="1205"/>
    </location>
</feature>
<dbReference type="Pfam" id="PF23274">
    <property type="entry name" value="DUF7077"/>
    <property type="match status" value="1"/>
</dbReference>
<reference evidence="8" key="1">
    <citation type="journal article" date="2017" name="Nucleic Acids Res.">
        <title>Proteogenomics produces comprehensive and highly accurate protein-coding gene annotation in a complete genome assembly of Malassezia sympodialis.</title>
        <authorList>
            <person name="Zhu Y."/>
            <person name="Engstroem P.G."/>
            <person name="Tellgren-Roth C."/>
            <person name="Baudo C.D."/>
            <person name="Kennell J.C."/>
            <person name="Sun S."/>
            <person name="Billmyre R.B."/>
            <person name="Schroeder M.S."/>
            <person name="Andersson A."/>
            <person name="Holm T."/>
            <person name="Sigurgeirsson B."/>
            <person name="Wu G."/>
            <person name="Sankaranarayanan S.R."/>
            <person name="Siddharthan R."/>
            <person name="Sanyal K."/>
            <person name="Lundeberg J."/>
            <person name="Nystedt B."/>
            <person name="Boekhout T."/>
            <person name="Dawson T.L. Jr."/>
            <person name="Heitman J."/>
            <person name="Scheynius A."/>
            <person name="Lehtioe J."/>
        </authorList>
    </citation>
    <scope>NUCLEOTIDE SEQUENCE [LARGE SCALE GENOMIC DNA]</scope>
    <source>
        <strain evidence="8">ATCC 42132</strain>
    </source>
</reference>
<dbReference type="GO" id="GO:0006891">
    <property type="term" value="P:intra-Golgi vesicle-mediated transport"/>
    <property type="evidence" value="ECO:0007669"/>
    <property type="project" value="TreeGrafter"/>
</dbReference>